<keyword evidence="1" id="KW-0472">Membrane</keyword>
<feature type="chain" id="PRO_5017715090" evidence="2">
    <location>
        <begin position="18"/>
        <end position="411"/>
    </location>
</feature>
<dbReference type="Proteomes" id="UP000259610">
    <property type="component" value="Unassembled WGS sequence"/>
</dbReference>
<protein>
    <submittedName>
        <fullName evidence="3">Uncharacterized protein</fullName>
    </submittedName>
</protein>
<evidence type="ECO:0000313" key="4">
    <source>
        <dbReference type="Proteomes" id="UP000259610"/>
    </source>
</evidence>
<evidence type="ECO:0000256" key="2">
    <source>
        <dbReference type="SAM" id="SignalP"/>
    </source>
</evidence>
<keyword evidence="2" id="KW-0732">Signal</keyword>
<evidence type="ECO:0000313" key="3">
    <source>
        <dbReference type="EMBL" id="HAE27147.1"/>
    </source>
</evidence>
<proteinExistence type="predicted"/>
<dbReference type="EMBL" id="DMAN01000183">
    <property type="protein sequence ID" value="HAE27147.1"/>
    <property type="molecule type" value="Genomic_DNA"/>
</dbReference>
<accession>A0A3B9GXH9</accession>
<keyword evidence="1" id="KW-1133">Transmembrane helix</keyword>
<feature type="transmembrane region" description="Helical" evidence="1">
    <location>
        <begin position="374"/>
        <end position="396"/>
    </location>
</feature>
<evidence type="ECO:0000256" key="1">
    <source>
        <dbReference type="SAM" id="Phobius"/>
    </source>
</evidence>
<reference evidence="3 4" key="1">
    <citation type="journal article" date="2018" name="Nat. Biotechnol.">
        <title>A standardized bacterial taxonomy based on genome phylogeny substantially revises the tree of life.</title>
        <authorList>
            <person name="Parks D.H."/>
            <person name="Chuvochina M."/>
            <person name="Waite D.W."/>
            <person name="Rinke C."/>
            <person name="Skarshewski A."/>
            <person name="Chaumeil P.A."/>
            <person name="Hugenholtz P."/>
        </authorList>
    </citation>
    <scope>NUCLEOTIDE SEQUENCE [LARGE SCALE GENOMIC DNA]</scope>
    <source>
        <strain evidence="3">UBA8733</strain>
    </source>
</reference>
<dbReference type="AlphaFoldDB" id="A0A3B9GXH9"/>
<feature type="signal peptide" evidence="2">
    <location>
        <begin position="1"/>
        <end position="17"/>
    </location>
</feature>
<sequence>MQAVVFNSMLILLPVIGAQVLGAAFSGSAFSDSPGIEAIDQTRKNMDEAFASFAPRNPSDRYEFWYDVVDRELSQRDVAAAHGFLLAAPQMLDRKDVKELMVAADAERLDRADDRLTAAALRKLPTAISLKYEEAQVSERVVDVQSGLVETPVIDAADAGDAPLAGPEVEVSSERAATESRFRLLGTFQDLAENSERWVRGDRIDEVALKITAIGLLEAETADGLSDANIRAASILKSALRSRRLTDDFQDYLSARVNAALPDSDLRPALEAALGELTTIDVRTERVKAAFIDSIDARGLQRLETDLEQIDRIGLLTSPAAAVTLIEQLEDSADLRRVRLIAEAGGDRAVALVKQSGAGALRIADTGVRWTIQMVLQVMGMTAAGLALIFVTWSTFRRNIRKKKKLEPMGA</sequence>
<comment type="caution">
    <text evidence="3">The sequence shown here is derived from an EMBL/GenBank/DDBJ whole genome shotgun (WGS) entry which is preliminary data.</text>
</comment>
<name>A0A3B9GXH9_9PROT</name>
<organism evidence="3 4">
    <name type="scientific">Hyphomonas adhaerens</name>
    <dbReference type="NCBI Taxonomy" id="81029"/>
    <lineage>
        <taxon>Bacteria</taxon>
        <taxon>Pseudomonadati</taxon>
        <taxon>Pseudomonadota</taxon>
        <taxon>Alphaproteobacteria</taxon>
        <taxon>Hyphomonadales</taxon>
        <taxon>Hyphomonadaceae</taxon>
        <taxon>Hyphomonas</taxon>
    </lineage>
</organism>
<gene>
    <name evidence="3" type="ORF">DCG58_08300</name>
</gene>
<keyword evidence="1" id="KW-0812">Transmembrane</keyword>